<dbReference type="InParanoid" id="A0A316YSM7"/>
<evidence type="ECO:0000313" key="3">
    <source>
        <dbReference type="Proteomes" id="UP000245768"/>
    </source>
</evidence>
<sequence>MSQPPVNWTTLVAESSRPKPVNHIYITQNSQSIKGKYTISPYAEDVYPPVYDLPPAENKAKNSSSAGFVNKNSAISVMVWIEGNKDLVGGHQRPTSIEGLPVGRPIQEHGKPVTVYTKSHMGRIKIVVPQYTVPRPLHIQAKSSSGDVIVHIPPTFRGMLSFTTDSGSFKPSASLNRRLTPLGEQKKHRGVFKVRMADWIQDDHIERGDSAELITHSGTVYAYEAGEESEDSSCVIV</sequence>
<name>A0A316YSM7_9BASI</name>
<dbReference type="InterPro" id="IPR055754">
    <property type="entry name" value="DUF7330"/>
</dbReference>
<organism evidence="2 3">
    <name type="scientific">Acaromyces ingoldii</name>
    <dbReference type="NCBI Taxonomy" id="215250"/>
    <lineage>
        <taxon>Eukaryota</taxon>
        <taxon>Fungi</taxon>
        <taxon>Dikarya</taxon>
        <taxon>Basidiomycota</taxon>
        <taxon>Ustilaginomycotina</taxon>
        <taxon>Exobasidiomycetes</taxon>
        <taxon>Exobasidiales</taxon>
        <taxon>Cryptobasidiaceae</taxon>
        <taxon>Acaromyces</taxon>
    </lineage>
</organism>
<dbReference type="Proteomes" id="UP000245768">
    <property type="component" value="Unassembled WGS sequence"/>
</dbReference>
<dbReference type="GeneID" id="37043007"/>
<feature type="domain" description="DUF7330" evidence="1">
    <location>
        <begin position="22"/>
        <end position="225"/>
    </location>
</feature>
<evidence type="ECO:0000313" key="2">
    <source>
        <dbReference type="EMBL" id="PWN91668.1"/>
    </source>
</evidence>
<protein>
    <recommendedName>
        <fullName evidence="1">DUF7330 domain-containing protein</fullName>
    </recommendedName>
</protein>
<keyword evidence="3" id="KW-1185">Reference proteome</keyword>
<dbReference type="EMBL" id="KZ819635">
    <property type="protein sequence ID" value="PWN91668.1"/>
    <property type="molecule type" value="Genomic_DNA"/>
</dbReference>
<dbReference type="RefSeq" id="XP_025378866.1">
    <property type="nucleotide sequence ID" value="XM_025521091.1"/>
</dbReference>
<dbReference type="AlphaFoldDB" id="A0A316YSM7"/>
<reference evidence="2 3" key="1">
    <citation type="journal article" date="2018" name="Mol. Biol. Evol.">
        <title>Broad Genomic Sampling Reveals a Smut Pathogenic Ancestry of the Fungal Clade Ustilaginomycotina.</title>
        <authorList>
            <person name="Kijpornyongpan T."/>
            <person name="Mondo S.J."/>
            <person name="Barry K."/>
            <person name="Sandor L."/>
            <person name="Lee J."/>
            <person name="Lipzen A."/>
            <person name="Pangilinan J."/>
            <person name="LaButti K."/>
            <person name="Hainaut M."/>
            <person name="Henrissat B."/>
            <person name="Grigoriev I.V."/>
            <person name="Spatafora J.W."/>
            <person name="Aime M.C."/>
        </authorList>
    </citation>
    <scope>NUCLEOTIDE SEQUENCE [LARGE SCALE GENOMIC DNA]</scope>
    <source>
        <strain evidence="2 3">MCA 4198</strain>
    </source>
</reference>
<proteinExistence type="predicted"/>
<dbReference type="OrthoDB" id="5289249at2759"/>
<accession>A0A316YSM7</accession>
<dbReference type="STRING" id="215250.A0A316YSM7"/>
<gene>
    <name evidence="2" type="ORF">FA10DRAFT_265513</name>
</gene>
<dbReference type="Pfam" id="PF24016">
    <property type="entry name" value="DUF7330"/>
    <property type="match status" value="1"/>
</dbReference>
<evidence type="ECO:0000259" key="1">
    <source>
        <dbReference type="Pfam" id="PF24016"/>
    </source>
</evidence>